<keyword evidence="5" id="KW-0227">DNA damage</keyword>
<dbReference type="InterPro" id="IPR005122">
    <property type="entry name" value="Uracil-DNA_glycosylase-like"/>
</dbReference>
<dbReference type="SUPFAM" id="SSF52141">
    <property type="entry name" value="Uracil-DNA glycosylase-like"/>
    <property type="match status" value="1"/>
</dbReference>
<dbReference type="SMART" id="SM00986">
    <property type="entry name" value="UDG"/>
    <property type="match status" value="1"/>
</dbReference>
<keyword evidence="3" id="KW-0004">4Fe-4S</keyword>
<dbReference type="Proteomes" id="UP000001551">
    <property type="component" value="Chromosome"/>
</dbReference>
<proteinExistence type="inferred from homology"/>
<dbReference type="GO" id="GO:0051539">
    <property type="term" value="F:4 iron, 4 sulfur cluster binding"/>
    <property type="evidence" value="ECO:0007669"/>
    <property type="project" value="UniProtKB-KW"/>
</dbReference>
<organism evidence="11 12">
    <name type="scientific">Ethanoligenens harbinense (strain DSM 18485 / JCM 12961 / CGMCC 1.5033 / YUAN-3)</name>
    <dbReference type="NCBI Taxonomy" id="663278"/>
    <lineage>
        <taxon>Bacteria</taxon>
        <taxon>Bacillati</taxon>
        <taxon>Bacillota</taxon>
        <taxon>Clostridia</taxon>
        <taxon>Eubacteriales</taxon>
        <taxon>Oscillospiraceae</taxon>
        <taxon>Ethanoligenens</taxon>
    </lineage>
</organism>
<dbReference type="STRING" id="663278.Ethha_2710"/>
<dbReference type="GO" id="GO:0006281">
    <property type="term" value="P:DNA repair"/>
    <property type="evidence" value="ECO:0007669"/>
    <property type="project" value="UniProtKB-KW"/>
</dbReference>
<name>E6U7T0_ETHHY</name>
<dbReference type="PANTHER" id="PTHR33693:SF9">
    <property type="entry name" value="TYPE-4 URACIL-DNA GLYCOSYLASE"/>
    <property type="match status" value="1"/>
</dbReference>
<keyword evidence="8" id="KW-0411">Iron-sulfur</keyword>
<reference evidence="11 12" key="1">
    <citation type="submission" date="2010-12" db="EMBL/GenBank/DDBJ databases">
        <title>Complete sequence of Ethanoligenens harbinense YUAN-3.</title>
        <authorList>
            <person name="Lucas S."/>
            <person name="Copeland A."/>
            <person name="Lapidus A."/>
            <person name="Cheng J.-F."/>
            <person name="Bruce D."/>
            <person name="Goodwin L."/>
            <person name="Pitluck S."/>
            <person name="Chertkov O."/>
            <person name="Misra M."/>
            <person name="Detter J.C."/>
            <person name="Han C."/>
            <person name="Tapia R."/>
            <person name="Land M."/>
            <person name="Hauser L."/>
            <person name="Jeffries C."/>
            <person name="Kyrpides N."/>
            <person name="Ivanova N."/>
            <person name="Mikhailova N."/>
            <person name="Wang A."/>
            <person name="Mouttaki H."/>
            <person name="He Z."/>
            <person name="Zhou J."/>
            <person name="Hemme C.L."/>
            <person name="Woyke T."/>
        </authorList>
    </citation>
    <scope>NUCLEOTIDE SEQUENCE [LARGE SCALE GENOMIC DNA]</scope>
    <source>
        <strain evidence="12">DSM 18485 / JCM 12961 / CGMCC 1.5033 / YUAN-3</strain>
    </source>
</reference>
<protein>
    <recommendedName>
        <fullName evidence="2">Type-4 uracil-DNA glycosylase</fullName>
    </recommendedName>
</protein>
<dbReference type="EMBL" id="CP002400">
    <property type="protein sequence ID" value="ADU28203.1"/>
    <property type="molecule type" value="Genomic_DNA"/>
</dbReference>
<dbReference type="HOGENOM" id="CLU_044815_1_3_9"/>
<keyword evidence="4" id="KW-0479">Metal-binding</keyword>
<dbReference type="SMART" id="SM00987">
    <property type="entry name" value="UreE_C"/>
    <property type="match status" value="1"/>
</dbReference>
<accession>E6U7T0</accession>
<keyword evidence="7" id="KW-0408">Iron</keyword>
<evidence type="ECO:0000256" key="7">
    <source>
        <dbReference type="ARBA" id="ARBA00023004"/>
    </source>
</evidence>
<dbReference type="InterPro" id="IPR036895">
    <property type="entry name" value="Uracil-DNA_glycosylase-like_sf"/>
</dbReference>
<dbReference type="GO" id="GO:0097506">
    <property type="term" value="F:deaminated base DNA N-glycosylase activity"/>
    <property type="evidence" value="ECO:0007669"/>
    <property type="project" value="UniProtKB-ARBA"/>
</dbReference>
<sequence>MPESWDELEAACKACTACGLAEKRTQVVFGTGSREAEVLFIGEGPGQQEDLKGEPFVGRAGQLLDKMLVAVGLDRSKIYIANIVKCRPPQNRDPLPEEQDACLPWLRAQTKLLAPKIIICVGRIAGMKLMKPDLKITREHGQWFQRGHVLMMATLHPAALLRNPNQKPEAFKDFLALRDKIKEICTHTPIDE</sequence>
<keyword evidence="12" id="KW-1185">Reference proteome</keyword>
<dbReference type="RefSeq" id="WP_013486546.1">
    <property type="nucleotide sequence ID" value="NC_014828.1"/>
</dbReference>
<evidence type="ECO:0000256" key="3">
    <source>
        <dbReference type="ARBA" id="ARBA00022485"/>
    </source>
</evidence>
<evidence type="ECO:0000313" key="12">
    <source>
        <dbReference type="Proteomes" id="UP000001551"/>
    </source>
</evidence>
<dbReference type="eggNOG" id="COG1573">
    <property type="taxonomic scope" value="Bacteria"/>
</dbReference>
<keyword evidence="6" id="KW-0378">Hydrolase</keyword>
<dbReference type="Gene3D" id="3.40.470.10">
    <property type="entry name" value="Uracil-DNA glycosylase-like domain"/>
    <property type="match status" value="1"/>
</dbReference>
<gene>
    <name evidence="11" type="ordered locus">Ethha_2710</name>
</gene>
<dbReference type="NCBIfam" id="TIGR00758">
    <property type="entry name" value="UDG_fam4"/>
    <property type="match status" value="1"/>
</dbReference>
<feature type="domain" description="Uracil-DNA glycosylase-like" evidence="10">
    <location>
        <begin position="29"/>
        <end position="175"/>
    </location>
</feature>
<evidence type="ECO:0000256" key="6">
    <source>
        <dbReference type="ARBA" id="ARBA00022801"/>
    </source>
</evidence>
<evidence type="ECO:0000313" key="11">
    <source>
        <dbReference type="EMBL" id="ADU28203.1"/>
    </source>
</evidence>
<evidence type="ECO:0000256" key="9">
    <source>
        <dbReference type="ARBA" id="ARBA00023204"/>
    </source>
</evidence>
<dbReference type="CDD" id="cd10030">
    <property type="entry name" value="UDG-F4_TTUDGA_SPO1dp_like"/>
    <property type="match status" value="1"/>
</dbReference>
<dbReference type="InterPro" id="IPR051536">
    <property type="entry name" value="UDG_Type-4/5"/>
</dbReference>
<dbReference type="InterPro" id="IPR005273">
    <property type="entry name" value="Ura-DNA_glyco_family4"/>
</dbReference>
<evidence type="ECO:0000256" key="1">
    <source>
        <dbReference type="ARBA" id="ARBA00006521"/>
    </source>
</evidence>
<dbReference type="Pfam" id="PF03167">
    <property type="entry name" value="UDG"/>
    <property type="match status" value="1"/>
</dbReference>
<keyword evidence="9" id="KW-0234">DNA repair</keyword>
<evidence type="ECO:0000259" key="10">
    <source>
        <dbReference type="SMART" id="SM00986"/>
    </source>
</evidence>
<evidence type="ECO:0000256" key="8">
    <source>
        <dbReference type="ARBA" id="ARBA00023014"/>
    </source>
</evidence>
<dbReference type="PANTHER" id="PTHR33693">
    <property type="entry name" value="TYPE-5 URACIL-DNA GLYCOSYLASE"/>
    <property type="match status" value="1"/>
</dbReference>
<evidence type="ECO:0000256" key="4">
    <source>
        <dbReference type="ARBA" id="ARBA00022723"/>
    </source>
</evidence>
<evidence type="ECO:0000256" key="5">
    <source>
        <dbReference type="ARBA" id="ARBA00022763"/>
    </source>
</evidence>
<dbReference type="GO" id="GO:0046872">
    <property type="term" value="F:metal ion binding"/>
    <property type="evidence" value="ECO:0007669"/>
    <property type="project" value="UniProtKB-KW"/>
</dbReference>
<comment type="similarity">
    <text evidence="1">Belongs to the uracil-DNA glycosylase (UDG) superfamily. Type 4 (UDGa) family.</text>
</comment>
<dbReference type="AlphaFoldDB" id="E6U7T0"/>
<dbReference type="KEGG" id="eha:Ethha_2710"/>
<evidence type="ECO:0000256" key="2">
    <source>
        <dbReference type="ARBA" id="ARBA00019403"/>
    </source>
</evidence>